<keyword evidence="5" id="KW-0238">DNA-binding</keyword>
<dbReference type="InterPro" id="IPR016032">
    <property type="entry name" value="Sig_transdc_resp-reg_C-effctor"/>
</dbReference>
<evidence type="ECO:0000256" key="2">
    <source>
        <dbReference type="ARBA" id="ARBA00021245"/>
    </source>
</evidence>
<dbReference type="InterPro" id="IPR036388">
    <property type="entry name" value="WH-like_DNA-bd_sf"/>
</dbReference>
<keyword evidence="6" id="KW-0804">Transcription</keyword>
<dbReference type="GO" id="GO:0016987">
    <property type="term" value="F:sigma factor activity"/>
    <property type="evidence" value="ECO:0007669"/>
    <property type="project" value="UniProtKB-KW"/>
</dbReference>
<dbReference type="Proteomes" id="UP000366872">
    <property type="component" value="Unassembled WGS sequence"/>
</dbReference>
<dbReference type="AlphaFoldDB" id="A0A6C2U8I3"/>
<accession>A0A6C2U8I3</accession>
<dbReference type="Gene3D" id="1.10.10.10">
    <property type="entry name" value="Winged helix-like DNA-binding domain superfamily/Winged helix DNA-binding domain"/>
    <property type="match status" value="1"/>
</dbReference>
<reference evidence="10 11" key="1">
    <citation type="submission" date="2019-04" db="EMBL/GenBank/DDBJ databases">
        <authorList>
            <person name="Van Vliet M D."/>
        </authorList>
    </citation>
    <scope>NUCLEOTIDE SEQUENCE [LARGE SCALE GENOMIC DNA]</scope>
    <source>
        <strain evidence="10 11">F1</strain>
    </source>
</reference>
<dbReference type="InterPro" id="IPR013325">
    <property type="entry name" value="RNA_pol_sigma_r2"/>
</dbReference>
<dbReference type="Pfam" id="PF00196">
    <property type="entry name" value="GerE"/>
    <property type="match status" value="1"/>
</dbReference>
<keyword evidence="3" id="KW-0805">Transcription regulation</keyword>
<evidence type="ECO:0000256" key="4">
    <source>
        <dbReference type="ARBA" id="ARBA00023082"/>
    </source>
</evidence>
<organism evidence="10 11">
    <name type="scientific">Pontiella desulfatans</name>
    <dbReference type="NCBI Taxonomy" id="2750659"/>
    <lineage>
        <taxon>Bacteria</taxon>
        <taxon>Pseudomonadati</taxon>
        <taxon>Kiritimatiellota</taxon>
        <taxon>Kiritimatiellia</taxon>
        <taxon>Kiritimatiellales</taxon>
        <taxon>Pontiellaceae</taxon>
        <taxon>Pontiella</taxon>
    </lineage>
</organism>
<keyword evidence="11" id="KW-1185">Reference proteome</keyword>
<evidence type="ECO:0000256" key="1">
    <source>
        <dbReference type="ARBA" id="ARBA00007788"/>
    </source>
</evidence>
<evidence type="ECO:0000313" key="11">
    <source>
        <dbReference type="Proteomes" id="UP000366872"/>
    </source>
</evidence>
<feature type="domain" description="HTH luxR-type" evidence="8">
    <location>
        <begin position="162"/>
        <end position="206"/>
    </location>
</feature>
<dbReference type="PANTHER" id="PTHR43133">
    <property type="entry name" value="RNA POLYMERASE ECF-TYPE SIGMA FACTO"/>
    <property type="match status" value="1"/>
</dbReference>
<dbReference type="InterPro" id="IPR000792">
    <property type="entry name" value="Tscrpt_reg_LuxR_C"/>
</dbReference>
<evidence type="ECO:0000256" key="6">
    <source>
        <dbReference type="ARBA" id="ARBA00023163"/>
    </source>
</evidence>
<dbReference type="NCBIfam" id="TIGR02937">
    <property type="entry name" value="sigma70-ECF"/>
    <property type="match status" value="1"/>
</dbReference>
<sequence length="216" mass="25554">MSAFRRFMGMMDDMKNGQNDQYATRKTLIARVQNQQNERAWEEFIEIYRRYVYAVIRNMNISEADAQDIHQNIMIKLWEKLPNIELERITSFRGYLSTITKNEVLQFIRSSQRRVAREEKAAADSTLSYLDNIRLPEIDKIADQEWRIHLTNLALKNIESLFSKNAIEVFRLCIQGWSTEEVMSRTGLSESTVNTLKSRVKTRFNTELEFLKQDLE</sequence>
<evidence type="ECO:0000256" key="7">
    <source>
        <dbReference type="ARBA" id="ARBA00024701"/>
    </source>
</evidence>
<gene>
    <name evidence="10" type="ORF">PDESU_04856</name>
</gene>
<feature type="domain" description="RNA polymerase sigma-70 region 2" evidence="9">
    <location>
        <begin position="45"/>
        <end position="114"/>
    </location>
</feature>
<evidence type="ECO:0000259" key="9">
    <source>
        <dbReference type="Pfam" id="PF04542"/>
    </source>
</evidence>
<comment type="similarity">
    <text evidence="1">Belongs to the sigma-70 factor family.</text>
</comment>
<dbReference type="InterPro" id="IPR007627">
    <property type="entry name" value="RNA_pol_sigma70_r2"/>
</dbReference>
<proteinExistence type="inferred from homology"/>
<dbReference type="InterPro" id="IPR039425">
    <property type="entry name" value="RNA_pol_sigma-70-like"/>
</dbReference>
<keyword evidence="4" id="KW-0731">Sigma factor</keyword>
<dbReference type="GO" id="GO:0006352">
    <property type="term" value="P:DNA-templated transcription initiation"/>
    <property type="evidence" value="ECO:0007669"/>
    <property type="project" value="InterPro"/>
</dbReference>
<evidence type="ECO:0000313" key="10">
    <source>
        <dbReference type="EMBL" id="VGO16265.1"/>
    </source>
</evidence>
<dbReference type="GO" id="GO:0003677">
    <property type="term" value="F:DNA binding"/>
    <property type="evidence" value="ECO:0007669"/>
    <property type="project" value="UniProtKB-KW"/>
</dbReference>
<dbReference type="Pfam" id="PF04542">
    <property type="entry name" value="Sigma70_r2"/>
    <property type="match status" value="1"/>
</dbReference>
<protein>
    <recommendedName>
        <fullName evidence="2">RNA polymerase sigma factor SigS</fullName>
    </recommendedName>
</protein>
<comment type="function">
    <text evidence="7">Sigma factors are initiation factors that promote the attachment of RNA polymerase to specific initiation sites and are then released. Sigma-S contributes to the protection against external stress, thus playing a role in cellular fitness and survival.</text>
</comment>
<dbReference type="SUPFAM" id="SSF88946">
    <property type="entry name" value="Sigma2 domain of RNA polymerase sigma factors"/>
    <property type="match status" value="1"/>
</dbReference>
<evidence type="ECO:0000256" key="5">
    <source>
        <dbReference type="ARBA" id="ARBA00023125"/>
    </source>
</evidence>
<dbReference type="SUPFAM" id="SSF46894">
    <property type="entry name" value="C-terminal effector domain of the bipartite response regulators"/>
    <property type="match status" value="1"/>
</dbReference>
<dbReference type="PANTHER" id="PTHR43133:SF8">
    <property type="entry name" value="RNA POLYMERASE SIGMA FACTOR HI_1459-RELATED"/>
    <property type="match status" value="1"/>
</dbReference>
<dbReference type="Gene3D" id="1.10.1740.10">
    <property type="match status" value="1"/>
</dbReference>
<evidence type="ECO:0000256" key="3">
    <source>
        <dbReference type="ARBA" id="ARBA00023015"/>
    </source>
</evidence>
<evidence type="ECO:0000259" key="8">
    <source>
        <dbReference type="Pfam" id="PF00196"/>
    </source>
</evidence>
<dbReference type="InterPro" id="IPR014284">
    <property type="entry name" value="RNA_pol_sigma-70_dom"/>
</dbReference>
<dbReference type="EMBL" id="CAAHFG010000003">
    <property type="protein sequence ID" value="VGO16265.1"/>
    <property type="molecule type" value="Genomic_DNA"/>
</dbReference>
<name>A0A6C2U8I3_PONDE</name>